<dbReference type="InterPro" id="IPR002942">
    <property type="entry name" value="S4_RNA-bd"/>
</dbReference>
<dbReference type="Proteomes" id="UP000014387">
    <property type="component" value="Unassembled WGS sequence"/>
</dbReference>
<accession>A0A9W5RD91</accession>
<gene>
    <name evidence="3" type="ORF">HMPREF9238_00050</name>
</gene>
<feature type="domain" description="RNA-binding S4" evidence="2">
    <location>
        <begin position="12"/>
        <end position="76"/>
    </location>
</feature>
<dbReference type="PROSITE" id="PS50889">
    <property type="entry name" value="S4"/>
    <property type="match status" value="1"/>
</dbReference>
<evidence type="ECO:0000256" key="1">
    <source>
        <dbReference type="PROSITE-ProRule" id="PRU00182"/>
    </source>
</evidence>
<evidence type="ECO:0000313" key="4">
    <source>
        <dbReference type="Proteomes" id="UP000014387"/>
    </source>
</evidence>
<comment type="caution">
    <text evidence="3">The sequence shown here is derived from an EMBL/GenBank/DDBJ whole genome shotgun (WGS) entry which is preliminary data.</text>
</comment>
<keyword evidence="1" id="KW-0694">RNA-binding</keyword>
<protein>
    <recommendedName>
        <fullName evidence="2">RNA-binding S4 domain-containing protein</fullName>
    </recommendedName>
</protein>
<dbReference type="Pfam" id="PF13275">
    <property type="entry name" value="S4_2"/>
    <property type="match status" value="1"/>
</dbReference>
<evidence type="ECO:0000313" key="3">
    <source>
        <dbReference type="EMBL" id="EPD30313.1"/>
    </source>
</evidence>
<dbReference type="AlphaFoldDB" id="A0A9W5RD91"/>
<dbReference type="SMART" id="SM00363">
    <property type="entry name" value="S4"/>
    <property type="match status" value="1"/>
</dbReference>
<dbReference type="Gene3D" id="3.10.290.10">
    <property type="entry name" value="RNA-binding S4 domain"/>
    <property type="match status" value="1"/>
</dbReference>
<dbReference type="GO" id="GO:0003723">
    <property type="term" value="F:RNA binding"/>
    <property type="evidence" value="ECO:0007669"/>
    <property type="project" value="UniProtKB-KW"/>
</dbReference>
<dbReference type="RefSeq" id="WP_016443425.1">
    <property type="nucleotide sequence ID" value="NZ_KE150266.1"/>
</dbReference>
<organism evidence="3 4">
    <name type="scientific">Gleimia europaea ACS-120-V-Col10b</name>
    <dbReference type="NCBI Taxonomy" id="883069"/>
    <lineage>
        <taxon>Bacteria</taxon>
        <taxon>Bacillati</taxon>
        <taxon>Actinomycetota</taxon>
        <taxon>Actinomycetes</taxon>
        <taxon>Actinomycetales</taxon>
        <taxon>Actinomycetaceae</taxon>
        <taxon>Gleimia</taxon>
    </lineage>
</organism>
<reference evidence="3 4" key="1">
    <citation type="submission" date="2013-05" db="EMBL/GenBank/DDBJ databases">
        <title>The Genome Sequence of Actinomyces europaeus ACS-120-V-COL10B.</title>
        <authorList>
            <consortium name="The Broad Institute Genomics Platform"/>
            <person name="Earl A."/>
            <person name="Ward D."/>
            <person name="Feldgarden M."/>
            <person name="Gevers D."/>
            <person name="Saerens B."/>
            <person name="Vaneechoutte M."/>
            <person name="Walker B."/>
            <person name="Young S."/>
            <person name="Zeng Q."/>
            <person name="Gargeya S."/>
            <person name="Fitzgerald M."/>
            <person name="Haas B."/>
            <person name="Abouelleil A."/>
            <person name="Allen A.W."/>
            <person name="Alvarado L."/>
            <person name="Arachchi H.M."/>
            <person name="Berlin A.M."/>
            <person name="Chapman S.B."/>
            <person name="Gainer-Dewar J."/>
            <person name="Goldberg J."/>
            <person name="Griggs A."/>
            <person name="Gujja S."/>
            <person name="Hansen M."/>
            <person name="Howarth C."/>
            <person name="Imamovic A."/>
            <person name="Ireland A."/>
            <person name="Larimer J."/>
            <person name="McCowan C."/>
            <person name="Murphy C."/>
            <person name="Pearson M."/>
            <person name="Poon T.W."/>
            <person name="Priest M."/>
            <person name="Roberts A."/>
            <person name="Saif S."/>
            <person name="Shea T."/>
            <person name="Sisk P."/>
            <person name="Sykes S."/>
            <person name="Wortman J."/>
            <person name="Nusbaum C."/>
            <person name="Birren B."/>
        </authorList>
    </citation>
    <scope>NUCLEOTIDE SEQUENCE [LARGE SCALE GENOMIC DNA]</scope>
    <source>
        <strain evidence="3 4">ACS-120-V-Col10b</strain>
    </source>
</reference>
<dbReference type="EMBL" id="AGWN01000001">
    <property type="protein sequence ID" value="EPD30313.1"/>
    <property type="molecule type" value="Genomic_DNA"/>
</dbReference>
<sequence length="77" mass="8314">MSEREIRVRGEIRLGQLLKLAGLVENGGEARVAIQEGYVSVDGEINTRRGARLKNGQVVSIDYGGEIESVIVCAEGE</sequence>
<dbReference type="OrthoDB" id="9811532at2"/>
<name>A0A9W5RD91_9ACTO</name>
<keyword evidence="4" id="KW-1185">Reference proteome</keyword>
<evidence type="ECO:0000259" key="2">
    <source>
        <dbReference type="SMART" id="SM00363"/>
    </source>
</evidence>
<dbReference type="SUPFAM" id="SSF55174">
    <property type="entry name" value="Alpha-L RNA-binding motif"/>
    <property type="match status" value="1"/>
</dbReference>
<dbReference type="InterPro" id="IPR036986">
    <property type="entry name" value="S4_RNA-bd_sf"/>
</dbReference>
<proteinExistence type="predicted"/>
<dbReference type="CDD" id="cd00165">
    <property type="entry name" value="S4"/>
    <property type="match status" value="1"/>
</dbReference>